<sequence>MTDLRRATRVAYRDRIAEVLARDPRTVCVDTDTGLFQGVDFGAAAHRYVNVGIAEHNAMGLAAGLAAGGFTPFVHTFATFAAMRAAEAVKIDIAYNALPVRIAATHSGLSAGHFGPTHHALEDLAVMRCLPNMTVVVPADAAGTEALLEQTLGLPGPLYLRLGRKPTPPLPAGAAPPRLGFAQVLRTGPDVLLVACGPHPVHAALGAAELLAADGIRAGVLNMHTVKPLDVPALLAHSAGRALVVTVEEHWRAGGLGGAVAEALAESGPVRVLRLGVDDTFASVVGDHDALARHYGIDPASVAGRIRSALSVGPPVIEEELHHGHRLSRM</sequence>
<dbReference type="Gene3D" id="3.40.50.920">
    <property type="match status" value="1"/>
</dbReference>
<gene>
    <name evidence="5" type="ORF">CLV70_118102</name>
</gene>
<dbReference type="PANTHER" id="PTHR43825">
    <property type="entry name" value="PYRUVATE DEHYDROGENASE E1 COMPONENT"/>
    <property type="match status" value="1"/>
</dbReference>
<evidence type="ECO:0000313" key="6">
    <source>
        <dbReference type="Proteomes" id="UP000239209"/>
    </source>
</evidence>
<accession>A0A2T0RLM7</accession>
<dbReference type="AlphaFoldDB" id="A0A2T0RLM7"/>
<evidence type="ECO:0000256" key="1">
    <source>
        <dbReference type="ARBA" id="ARBA00001964"/>
    </source>
</evidence>
<dbReference type="InterPro" id="IPR009014">
    <property type="entry name" value="Transketo_C/PFOR_II"/>
</dbReference>
<dbReference type="InterPro" id="IPR033248">
    <property type="entry name" value="Transketolase_C"/>
</dbReference>
<dbReference type="OrthoDB" id="8732661at2"/>
<dbReference type="GO" id="GO:0000287">
    <property type="term" value="F:magnesium ion binding"/>
    <property type="evidence" value="ECO:0007669"/>
    <property type="project" value="UniProtKB-ARBA"/>
</dbReference>
<evidence type="ECO:0000259" key="4">
    <source>
        <dbReference type="SMART" id="SM00861"/>
    </source>
</evidence>
<evidence type="ECO:0000256" key="2">
    <source>
        <dbReference type="ARBA" id="ARBA00007131"/>
    </source>
</evidence>
<dbReference type="SUPFAM" id="SSF52922">
    <property type="entry name" value="TK C-terminal domain-like"/>
    <property type="match status" value="1"/>
</dbReference>
<dbReference type="FunFam" id="3.40.50.970:FF:000129">
    <property type="entry name" value="Transketolase"/>
    <property type="match status" value="1"/>
</dbReference>
<dbReference type="EMBL" id="PVZG01000018">
    <property type="protein sequence ID" value="PRY22037.1"/>
    <property type="molecule type" value="Genomic_DNA"/>
</dbReference>
<dbReference type="RefSeq" id="WP_106130097.1">
    <property type="nucleotide sequence ID" value="NZ_PVZG01000018.1"/>
</dbReference>
<reference evidence="5 6" key="1">
    <citation type="submission" date="2018-03" db="EMBL/GenBank/DDBJ databases">
        <title>Genomic Encyclopedia of Archaeal and Bacterial Type Strains, Phase II (KMG-II): from individual species to whole genera.</title>
        <authorList>
            <person name="Goeker M."/>
        </authorList>
    </citation>
    <scope>NUCLEOTIDE SEQUENCE [LARGE SCALE GENOMIC DNA]</scope>
    <source>
        <strain evidence="5 6">DSM 45348</strain>
    </source>
</reference>
<dbReference type="SMART" id="SM00861">
    <property type="entry name" value="Transket_pyr"/>
    <property type="match status" value="1"/>
</dbReference>
<name>A0A2T0RLM7_9ACTN</name>
<dbReference type="SUPFAM" id="SSF52518">
    <property type="entry name" value="Thiamin diphosphate-binding fold (THDP-binding)"/>
    <property type="match status" value="1"/>
</dbReference>
<dbReference type="Proteomes" id="UP000239209">
    <property type="component" value="Unassembled WGS sequence"/>
</dbReference>
<dbReference type="CDD" id="cd07033">
    <property type="entry name" value="TPP_PYR_DXS_TK_like"/>
    <property type="match status" value="1"/>
</dbReference>
<organism evidence="5 6">
    <name type="scientific">Pseudosporangium ferrugineum</name>
    <dbReference type="NCBI Taxonomy" id="439699"/>
    <lineage>
        <taxon>Bacteria</taxon>
        <taxon>Bacillati</taxon>
        <taxon>Actinomycetota</taxon>
        <taxon>Actinomycetes</taxon>
        <taxon>Micromonosporales</taxon>
        <taxon>Micromonosporaceae</taxon>
        <taxon>Pseudosporangium</taxon>
    </lineage>
</organism>
<feature type="domain" description="Transketolase-like pyrimidine-binding" evidence="4">
    <location>
        <begin position="6"/>
        <end position="169"/>
    </location>
</feature>
<dbReference type="InterPro" id="IPR051157">
    <property type="entry name" value="PDH/Transketolase"/>
</dbReference>
<keyword evidence="6" id="KW-1185">Reference proteome</keyword>
<dbReference type="PANTHER" id="PTHR43825:SF5">
    <property type="entry name" value="HYPOTHETICAL TRANSKETOLASE FAMILY PROTEIN"/>
    <property type="match status" value="1"/>
</dbReference>
<dbReference type="Gene3D" id="3.40.50.970">
    <property type="match status" value="1"/>
</dbReference>
<dbReference type="InterPro" id="IPR029061">
    <property type="entry name" value="THDP-binding"/>
</dbReference>
<comment type="cofactor">
    <cofactor evidence="1">
        <name>thiamine diphosphate</name>
        <dbReference type="ChEBI" id="CHEBI:58937"/>
    </cofactor>
</comment>
<protein>
    <submittedName>
        <fullName evidence="5">Transketolase</fullName>
    </submittedName>
</protein>
<dbReference type="InterPro" id="IPR005475">
    <property type="entry name" value="Transketolase-like_Pyr-bd"/>
</dbReference>
<keyword evidence="3" id="KW-0786">Thiamine pyrophosphate</keyword>
<proteinExistence type="inferred from homology"/>
<evidence type="ECO:0000313" key="5">
    <source>
        <dbReference type="EMBL" id="PRY22037.1"/>
    </source>
</evidence>
<evidence type="ECO:0000256" key="3">
    <source>
        <dbReference type="ARBA" id="ARBA00023052"/>
    </source>
</evidence>
<dbReference type="Pfam" id="PF02780">
    <property type="entry name" value="Transketolase_C"/>
    <property type="match status" value="1"/>
</dbReference>
<comment type="similarity">
    <text evidence="2">Belongs to the transketolase family.</text>
</comment>
<comment type="caution">
    <text evidence="5">The sequence shown here is derived from an EMBL/GenBank/DDBJ whole genome shotgun (WGS) entry which is preliminary data.</text>
</comment>
<dbReference type="Pfam" id="PF02779">
    <property type="entry name" value="Transket_pyr"/>
    <property type="match status" value="1"/>
</dbReference>